<dbReference type="PRINTS" id="PR00081">
    <property type="entry name" value="GDHRDH"/>
</dbReference>
<comment type="similarity">
    <text evidence="1">Belongs to the short-chain dehydrogenases/reductases (SDR) family.</text>
</comment>
<gene>
    <name evidence="3" type="ORF">QF035_010134</name>
</gene>
<dbReference type="SUPFAM" id="SSF51735">
    <property type="entry name" value="NAD(P)-binding Rossmann-fold domains"/>
    <property type="match status" value="1"/>
</dbReference>
<keyword evidence="4" id="KW-1185">Reference proteome</keyword>
<comment type="caution">
    <text evidence="3">The sequence shown here is derived from an EMBL/GenBank/DDBJ whole genome shotgun (WGS) entry which is preliminary data.</text>
</comment>
<evidence type="ECO:0000256" key="2">
    <source>
        <dbReference type="ARBA" id="ARBA00023002"/>
    </source>
</evidence>
<keyword evidence="2" id="KW-0560">Oxidoreductase</keyword>
<dbReference type="InterPro" id="IPR036291">
    <property type="entry name" value="NAD(P)-bd_dom_sf"/>
</dbReference>
<protein>
    <submittedName>
        <fullName evidence="3">NAD(P)-dependent dehydrogenase (Short-subunit alcohol dehydrogenase family)</fullName>
    </submittedName>
</protein>
<reference evidence="3 4" key="1">
    <citation type="submission" date="2023-07" db="EMBL/GenBank/DDBJ databases">
        <title>Comparative genomics of wheat-associated soil bacteria to identify genetic determinants of phenazine resistance.</title>
        <authorList>
            <person name="Mouncey N."/>
        </authorList>
    </citation>
    <scope>NUCLEOTIDE SEQUENCE [LARGE SCALE GENOMIC DNA]</scope>
    <source>
        <strain evidence="3 4">V2I4</strain>
    </source>
</reference>
<dbReference type="Proteomes" id="UP001230328">
    <property type="component" value="Unassembled WGS sequence"/>
</dbReference>
<accession>A0ABU0T9R7</accession>
<name>A0ABU0T9R7_9ACTN</name>
<dbReference type="PANTHER" id="PTHR42760">
    <property type="entry name" value="SHORT-CHAIN DEHYDROGENASES/REDUCTASES FAMILY MEMBER"/>
    <property type="match status" value="1"/>
</dbReference>
<dbReference type="PRINTS" id="PR00080">
    <property type="entry name" value="SDRFAMILY"/>
</dbReference>
<dbReference type="InterPro" id="IPR002347">
    <property type="entry name" value="SDR_fam"/>
</dbReference>
<evidence type="ECO:0000313" key="3">
    <source>
        <dbReference type="EMBL" id="MDQ1032552.1"/>
    </source>
</evidence>
<evidence type="ECO:0000313" key="4">
    <source>
        <dbReference type="Proteomes" id="UP001230328"/>
    </source>
</evidence>
<dbReference type="Pfam" id="PF13561">
    <property type="entry name" value="adh_short_C2"/>
    <property type="match status" value="1"/>
</dbReference>
<dbReference type="PROSITE" id="PS00061">
    <property type="entry name" value="ADH_SHORT"/>
    <property type="match status" value="1"/>
</dbReference>
<sequence length="279" mass="28962">MHHARTRTPYAPTRKWDTVTTTLSESLEDRRALVTGGTKGTGAAIARRLAEAGATVLVTARSRPDDVEEKTFVGADLSTAEGAAHVVAEVEARLGGVDILVNALGGSEAPAGGFAALGEDDWTRELNTNLLAAVRLDRALLPHMIAGGKGAIVHVTSIQRRMPLWNGTLAYAAAKAALTTYSKGLANEVAPRGVRVNAVSPGFVQTSAADDLVARIAHEAGITEEAALGRLMDSLGGIPLGRPNRPEEVAELVAFLVSDRASAIVGAEHVIDGGTTPTV</sequence>
<dbReference type="InterPro" id="IPR020904">
    <property type="entry name" value="Sc_DH/Rdtase_CS"/>
</dbReference>
<dbReference type="PANTHER" id="PTHR42760:SF133">
    <property type="entry name" value="3-OXOACYL-[ACYL-CARRIER-PROTEIN] REDUCTASE"/>
    <property type="match status" value="1"/>
</dbReference>
<evidence type="ECO:0000256" key="1">
    <source>
        <dbReference type="ARBA" id="ARBA00006484"/>
    </source>
</evidence>
<dbReference type="NCBIfam" id="NF005095">
    <property type="entry name" value="PRK06523.1"/>
    <property type="match status" value="1"/>
</dbReference>
<dbReference type="Gene3D" id="3.40.50.720">
    <property type="entry name" value="NAD(P)-binding Rossmann-like Domain"/>
    <property type="match status" value="1"/>
</dbReference>
<organism evidence="3 4">
    <name type="scientific">Streptomyces umbrinus</name>
    <dbReference type="NCBI Taxonomy" id="67370"/>
    <lineage>
        <taxon>Bacteria</taxon>
        <taxon>Bacillati</taxon>
        <taxon>Actinomycetota</taxon>
        <taxon>Actinomycetes</taxon>
        <taxon>Kitasatosporales</taxon>
        <taxon>Streptomycetaceae</taxon>
        <taxon>Streptomyces</taxon>
        <taxon>Streptomyces phaeochromogenes group</taxon>
    </lineage>
</organism>
<proteinExistence type="inferred from homology"/>
<dbReference type="EMBL" id="JAUSZI010000002">
    <property type="protein sequence ID" value="MDQ1032552.1"/>
    <property type="molecule type" value="Genomic_DNA"/>
</dbReference>